<dbReference type="EMBL" id="BAABHW010000002">
    <property type="protein sequence ID" value="GAA5070525.1"/>
    <property type="molecule type" value="Genomic_DNA"/>
</dbReference>
<organism evidence="2 3">
    <name type="scientific">[Roseibacterium] beibuensis</name>
    <dbReference type="NCBI Taxonomy" id="1193142"/>
    <lineage>
        <taxon>Bacteria</taxon>
        <taxon>Pseudomonadati</taxon>
        <taxon>Pseudomonadota</taxon>
        <taxon>Alphaproteobacteria</taxon>
        <taxon>Rhodobacterales</taxon>
        <taxon>Roseobacteraceae</taxon>
        <taxon>Roseicyclus</taxon>
    </lineage>
</organism>
<reference evidence="3" key="1">
    <citation type="journal article" date="2019" name="Int. J. Syst. Evol. Microbiol.">
        <title>The Global Catalogue of Microorganisms (GCM) 10K type strain sequencing project: providing services to taxonomists for standard genome sequencing and annotation.</title>
        <authorList>
            <consortium name="The Broad Institute Genomics Platform"/>
            <consortium name="The Broad Institute Genome Sequencing Center for Infectious Disease"/>
            <person name="Wu L."/>
            <person name="Ma J."/>
        </authorList>
    </citation>
    <scope>NUCLEOTIDE SEQUENCE [LARGE SCALE GENOMIC DNA]</scope>
    <source>
        <strain evidence="3">JCM 18015</strain>
    </source>
</reference>
<dbReference type="PANTHER" id="PTHR35191:SF1">
    <property type="entry name" value="PROPHAGE SIDE TAIL FIBER PROTEIN HOMOLOG STFQ-RELATED"/>
    <property type="match status" value="1"/>
</dbReference>
<dbReference type="InterPro" id="IPR051934">
    <property type="entry name" value="Phage_Tail_Fiber_Structural"/>
</dbReference>
<dbReference type="Proteomes" id="UP001499910">
    <property type="component" value="Unassembled WGS sequence"/>
</dbReference>
<evidence type="ECO:0000313" key="2">
    <source>
        <dbReference type="EMBL" id="GAA5070525.1"/>
    </source>
</evidence>
<proteinExistence type="predicted"/>
<comment type="caution">
    <text evidence="2">The sequence shown here is derived from an EMBL/GenBank/DDBJ whole genome shotgun (WGS) entry which is preliminary data.</text>
</comment>
<keyword evidence="3" id="KW-1185">Reference proteome</keyword>
<protein>
    <submittedName>
        <fullName evidence="2">Uncharacterized protein</fullName>
    </submittedName>
</protein>
<accession>A0ABP9L8Z6</accession>
<name>A0ABP9L8Z6_9RHOB</name>
<dbReference type="RefSeq" id="WP_259549912.1">
    <property type="nucleotide sequence ID" value="NZ_BAABHW010000002.1"/>
</dbReference>
<evidence type="ECO:0000256" key="1">
    <source>
        <dbReference type="SAM" id="Coils"/>
    </source>
</evidence>
<dbReference type="PANTHER" id="PTHR35191">
    <property type="entry name" value="PROPHAGE SIDE TAIL FIBER PROTEIN HOMOLOG STFQ-RELATED"/>
    <property type="match status" value="1"/>
</dbReference>
<sequence>MSVEQKVAELTEAVKGLLKVVNIKKTALFASTSLAERARDDARKAEAAAKRARDEAIETLARVFGDPDAGYTIALDWDEITRKPDSFPASGHDHGIGEVTGLQGALDDKAPLASPVLTGIPAAPTAAPGANSTQIATTAFVSAAVAALIDSAPGAIDTLNELAAALGDDPDFAATVTNNLATKLAAAANLADLGDPDAARGNLGLGSMATQSAAAVAITGGSIDGTTIDGGTF</sequence>
<gene>
    <name evidence="2" type="ORF">GCM10023209_13350</name>
</gene>
<feature type="coiled-coil region" evidence="1">
    <location>
        <begin position="35"/>
        <end position="62"/>
    </location>
</feature>
<keyword evidence="1" id="KW-0175">Coiled coil</keyword>
<evidence type="ECO:0000313" key="3">
    <source>
        <dbReference type="Proteomes" id="UP001499910"/>
    </source>
</evidence>